<evidence type="ECO:0000313" key="2">
    <source>
        <dbReference type="Proteomes" id="UP000305401"/>
    </source>
</evidence>
<evidence type="ECO:0000313" key="1">
    <source>
        <dbReference type="EMBL" id="THG54489.1"/>
    </source>
</evidence>
<sequence length="996" mass="111338">MKLIKLIAGLGLAFTLGSCSTNNELDVLRENFVNPPQTANPGVYWYFMDGNLSKESITKDLESMKKAGIGYVTFLEVNVGVPRGKIDFFSDEWKDCFVHAVNECERLGIGMTLGIGPGWNGSGGPWVQGGQSMQHLVSSIKHVKGGCEQTIKLDVPSPKPPFFGEGAFTPELKERWKNYYKDVAVIAFPKTAGNKFITDADNKVLYYRAPYSSMPGVKQFIDRDEEGREAYLSDIVQTEKVVDLTSLLKDNEITWNVPQGEWTIMRLGARNNGAVTRPAPLPGVGFESDKADSTALMAHLGTFTDELLSLLGDHDTTLQGGLKYLHIDSWEVGAQNWTPKLREEFKKRRGYDPQPFYPAYAGYIVGDKAISERFLWDLRQTMQELMLENHSSYVRRYANKKGLQLSIEPYDMNPMQDLELGATADVPMAEFWSLGGFNTTFSAVEGSSLAHIKGQNIVPAEAFTAHLDGWRQHPASMKNQTDWAFAAGINRMVYHTFQHQSLPDSLRPGMTMGPYGVHWDRNQTWWPYVGGYHTYVSRCQYLLQQGKPVADVLYLTPEEAPFVFRAPKSALYGDTLIDKRGYSFDACPPSLFYAASVKDGKIVFPSGASYRIMVLPHFKTMTIAYLEKIKSLVDAGAVLVGLPPENTPGLTGYPESENKLKAMINELWGRDDVENGLVKHKFGKGTVFTGNEIARNEDNLYPCYDLTSGILADSLGICPDFTSSPDVIRYIHEKVKDIDIYFVSNRTEKDVEAECSFRVSGKQPQLWNPVTGETRYLTSFTDNGTVTTLKLLFDTTQSYFIVFAGKPDHRTGEPNFSDKADLMTLGGSWNVSFNPLWGGPDSVEFKELSDWSLSEVEGIRYYSGTAVYNKLFDLSEPVNGRVYLNLGNVKNIAKVTLNGHDLGTVWSAPWEIEITDALTSGENKLRIEVANLWVNRLIGDEQLPDDGIVGEQWPQWLINGEKRPSSRYTFTTYKHYSADSPLMPSGLLGPVKIISK</sequence>
<accession>A0AC61S717</accession>
<protein>
    <submittedName>
        <fullName evidence="1">Glycosyl hydrolase</fullName>
    </submittedName>
</protein>
<keyword evidence="2" id="KW-1185">Reference proteome</keyword>
<keyword evidence="1" id="KW-0378">Hydrolase</keyword>
<comment type="caution">
    <text evidence="1">The sequence shown here is derived from an EMBL/GenBank/DDBJ whole genome shotgun (WGS) entry which is preliminary data.</text>
</comment>
<reference evidence="1" key="1">
    <citation type="submission" date="2019-04" db="EMBL/GenBank/DDBJ databases">
        <title>Microbes associate with the intestines of laboratory mice.</title>
        <authorList>
            <person name="Navarre W."/>
            <person name="Wong E."/>
            <person name="Huang K.C."/>
            <person name="Tropini C."/>
            <person name="Ng K."/>
            <person name="Yu B."/>
        </authorList>
    </citation>
    <scope>NUCLEOTIDE SEQUENCE</scope>
    <source>
        <strain evidence="1">NM86_A22</strain>
    </source>
</reference>
<proteinExistence type="predicted"/>
<name>A0AC61S717_9BACT</name>
<organism evidence="1 2">
    <name type="scientific">Muribaculum caecicola</name>
    <dbReference type="NCBI Taxonomy" id="3038144"/>
    <lineage>
        <taxon>Bacteria</taxon>
        <taxon>Pseudomonadati</taxon>
        <taxon>Bacteroidota</taxon>
        <taxon>Bacteroidia</taxon>
        <taxon>Bacteroidales</taxon>
        <taxon>Muribaculaceae</taxon>
        <taxon>Muribaculum</taxon>
    </lineage>
</organism>
<dbReference type="Proteomes" id="UP000305401">
    <property type="component" value="Unassembled WGS sequence"/>
</dbReference>
<gene>
    <name evidence="1" type="ORF">E5990_02690</name>
</gene>
<dbReference type="EMBL" id="SSTG01000017">
    <property type="protein sequence ID" value="THG54489.1"/>
    <property type="molecule type" value="Genomic_DNA"/>
</dbReference>